<evidence type="ECO:0000256" key="1">
    <source>
        <dbReference type="ARBA" id="ARBA00001974"/>
    </source>
</evidence>
<evidence type="ECO:0000259" key="4">
    <source>
        <dbReference type="Pfam" id="PF01494"/>
    </source>
</evidence>
<evidence type="ECO:0000256" key="2">
    <source>
        <dbReference type="ARBA" id="ARBA00022630"/>
    </source>
</evidence>
<dbReference type="InterPro" id="IPR002938">
    <property type="entry name" value="FAD-bd"/>
</dbReference>
<evidence type="ECO:0000313" key="6">
    <source>
        <dbReference type="Proteomes" id="UP000500953"/>
    </source>
</evidence>
<keyword evidence="2" id="KW-0285">Flavoprotein</keyword>
<organism evidence="5 6">
    <name type="scientific">Nocardia terpenica</name>
    <dbReference type="NCBI Taxonomy" id="455432"/>
    <lineage>
        <taxon>Bacteria</taxon>
        <taxon>Bacillati</taxon>
        <taxon>Actinomycetota</taxon>
        <taxon>Actinomycetes</taxon>
        <taxon>Mycobacteriales</taxon>
        <taxon>Nocardiaceae</taxon>
        <taxon>Nocardia</taxon>
    </lineage>
</organism>
<dbReference type="Gene3D" id="3.50.50.60">
    <property type="entry name" value="FAD/NAD(P)-binding domain"/>
    <property type="match status" value="2"/>
</dbReference>
<keyword evidence="3" id="KW-0274">FAD</keyword>
<dbReference type="Gene3D" id="3.30.70.2450">
    <property type="match status" value="1"/>
</dbReference>
<evidence type="ECO:0000256" key="3">
    <source>
        <dbReference type="ARBA" id="ARBA00022827"/>
    </source>
</evidence>
<evidence type="ECO:0000313" key="5">
    <source>
        <dbReference type="EMBL" id="QIS18468.1"/>
    </source>
</evidence>
<reference evidence="5 6" key="1">
    <citation type="journal article" date="2019" name="ACS Chem. Biol.">
        <title>Identification and Mobilization of a Cryptic Antibiotic Biosynthesis Gene Locus from a Human-Pathogenic Nocardia Isolate.</title>
        <authorList>
            <person name="Herisse M."/>
            <person name="Ishida K."/>
            <person name="Porter J.L."/>
            <person name="Howden B."/>
            <person name="Hertweck C."/>
            <person name="Stinear T.P."/>
            <person name="Pidot S.J."/>
        </authorList>
    </citation>
    <scope>NUCLEOTIDE SEQUENCE [LARGE SCALE GENOMIC DNA]</scope>
    <source>
        <strain evidence="5 6">AUSMDU00012715</strain>
    </source>
</reference>
<dbReference type="PANTHER" id="PTHR43004">
    <property type="entry name" value="TRK SYSTEM POTASSIUM UPTAKE PROTEIN"/>
    <property type="match status" value="1"/>
</dbReference>
<dbReference type="InterPro" id="IPR050641">
    <property type="entry name" value="RIFMO-like"/>
</dbReference>
<sequence length="494" mass="53100">MRQDQRGSPAVLRSLCPRLDRTQGRDGVVLLSVATVTARQWDAVVVGAGPVGSLLAGSLAGNGASVLVLERDRSIPDQTRASTLNSRSMEIMSALGVPGLADHPRSMFGHYGGIPVSLDKIDSPWAGLWVIPQPHLVHMLREWAVDNGAVLKTGVTFTGADALSSAVVAHTATSENYESKILVGADGFDSAVRDALGFGLYRTTANRYMIRCDVKGISVARRRFERHGDMVATAGMISPEITRLMLHSPHYGPLATPTFEEVAKDWLEATGEHVDGGECVWLDKFSNACTTAEKWKVGAAFLAGDAAHDQPPVGGSSLNAGLQDVYNLVWKLTAVSGGAPEELAVTYGLERAEATARMQEEVRDQEALIFGPERQQPDSLRDLLASSESFRQLIARTIAGLDTQYLTTETGPRISPTELTHELGRPLQPYEEAALGRRAILVIGARADEVLLAIRPDGHTAGSSGNRRTGPDSAVTRWFEDFLNPVVLKAGTHV</sequence>
<comment type="cofactor">
    <cofactor evidence="1">
        <name>FAD</name>
        <dbReference type="ChEBI" id="CHEBI:57692"/>
    </cofactor>
</comment>
<dbReference type="AlphaFoldDB" id="A0A6G9YYZ5"/>
<gene>
    <name evidence="5" type="ORF">F6W96_09395</name>
</gene>
<dbReference type="GO" id="GO:0071949">
    <property type="term" value="F:FAD binding"/>
    <property type="evidence" value="ECO:0007669"/>
    <property type="project" value="InterPro"/>
</dbReference>
<dbReference type="Proteomes" id="UP000500953">
    <property type="component" value="Chromosome"/>
</dbReference>
<dbReference type="PRINTS" id="PR00420">
    <property type="entry name" value="RNGMNOXGNASE"/>
</dbReference>
<name>A0A6G9YYZ5_9NOCA</name>
<dbReference type="SUPFAM" id="SSF51905">
    <property type="entry name" value="FAD/NAD(P)-binding domain"/>
    <property type="match status" value="1"/>
</dbReference>
<dbReference type="Pfam" id="PF01494">
    <property type="entry name" value="FAD_binding_3"/>
    <property type="match status" value="1"/>
</dbReference>
<dbReference type="PANTHER" id="PTHR43004:SF19">
    <property type="entry name" value="BINDING MONOOXYGENASE, PUTATIVE (JCVI)-RELATED"/>
    <property type="match status" value="1"/>
</dbReference>
<protein>
    <recommendedName>
        <fullName evidence="4">FAD-binding domain-containing protein</fullName>
    </recommendedName>
</protein>
<feature type="domain" description="FAD-binding" evidence="4">
    <location>
        <begin position="42"/>
        <end position="359"/>
    </location>
</feature>
<dbReference type="EMBL" id="CP046173">
    <property type="protein sequence ID" value="QIS18468.1"/>
    <property type="molecule type" value="Genomic_DNA"/>
</dbReference>
<dbReference type="InterPro" id="IPR036188">
    <property type="entry name" value="FAD/NAD-bd_sf"/>
</dbReference>
<proteinExistence type="predicted"/>
<accession>A0A6G9YYZ5</accession>
<dbReference type="GO" id="GO:0016709">
    <property type="term" value="F:oxidoreductase activity, acting on paired donors, with incorporation or reduction of molecular oxygen, NAD(P)H as one donor, and incorporation of one atom of oxygen"/>
    <property type="evidence" value="ECO:0007669"/>
    <property type="project" value="UniProtKB-ARBA"/>
</dbReference>